<proteinExistence type="inferred from homology"/>
<reference evidence="4 5" key="1">
    <citation type="journal article" date="2021" name="Hortic Res">
        <title>Chromosome-scale assembly of the Dendrobium chrysotoxum genome enhances the understanding of orchid evolution.</title>
        <authorList>
            <person name="Zhang Y."/>
            <person name="Zhang G.Q."/>
            <person name="Zhang D."/>
            <person name="Liu X.D."/>
            <person name="Xu X.Y."/>
            <person name="Sun W.H."/>
            <person name="Yu X."/>
            <person name="Zhu X."/>
            <person name="Wang Z.W."/>
            <person name="Zhao X."/>
            <person name="Zhong W.Y."/>
            <person name="Chen H."/>
            <person name="Yin W.L."/>
            <person name="Huang T."/>
            <person name="Niu S.C."/>
            <person name="Liu Z.J."/>
        </authorList>
    </citation>
    <scope>NUCLEOTIDE SEQUENCE [LARGE SCALE GENOMIC DNA]</scope>
    <source>
        <strain evidence="4">Lindl</strain>
    </source>
</reference>
<evidence type="ECO:0000256" key="1">
    <source>
        <dbReference type="ARBA" id="ARBA00009995"/>
    </source>
</evidence>
<keyword evidence="3" id="KW-0732">Signal</keyword>
<accession>A0AAV7H7M5</accession>
<dbReference type="EMBL" id="JAGFBR010000007">
    <property type="protein sequence ID" value="KAH0464422.1"/>
    <property type="molecule type" value="Genomic_DNA"/>
</dbReference>
<evidence type="ECO:0000256" key="3">
    <source>
        <dbReference type="SAM" id="SignalP"/>
    </source>
</evidence>
<keyword evidence="2" id="KW-0328">Glycosyltransferase</keyword>
<dbReference type="PANTHER" id="PTHR48047">
    <property type="entry name" value="GLYCOSYLTRANSFERASE"/>
    <property type="match status" value="1"/>
</dbReference>
<feature type="signal peptide" evidence="3">
    <location>
        <begin position="1"/>
        <end position="23"/>
    </location>
</feature>
<name>A0AAV7H7M5_DENCH</name>
<dbReference type="Proteomes" id="UP000775213">
    <property type="component" value="Unassembled WGS sequence"/>
</dbReference>
<feature type="chain" id="PRO_5043899699" evidence="3">
    <location>
        <begin position="24"/>
        <end position="318"/>
    </location>
</feature>
<comment type="caution">
    <text evidence="4">The sequence shown here is derived from an EMBL/GenBank/DDBJ whole genome shotgun (WGS) entry which is preliminary data.</text>
</comment>
<evidence type="ECO:0000313" key="4">
    <source>
        <dbReference type="EMBL" id="KAH0464422.1"/>
    </source>
</evidence>
<gene>
    <name evidence="4" type="ORF">IEQ34_007208</name>
</gene>
<evidence type="ECO:0000313" key="5">
    <source>
        <dbReference type="Proteomes" id="UP000775213"/>
    </source>
</evidence>
<sequence length="318" mass="36033">MAQGHMLPMVDIVIIWVHLFIQSNNLFALSNMAKIFTAHGAHVTILTTPVNATIIRPNIDDSIHLHIIPFPTAKFGLPDGCENSSFILSNDHHINFMKANYSLRQPFNSVLTDLHPDCVVTDLFLPWTYDVAIARGILRLVFHGSSNFSACAMSTLQQCRLPADKVESFVLPGLPHRIEMLKTQIIDFNKLAGTPREFIMETLKEAAKVEVKNYGTLMNSFYELESEYADYHHERVGRVWNVGPVSLCNNEVIDKSTRGGEYPAQSCTCALEVEAFSPLSNWEKWRLGSRHQDIHLFGWCGMRAMIGFQRAMKRELKI</sequence>
<keyword evidence="5" id="KW-1185">Reference proteome</keyword>
<dbReference type="Gene3D" id="3.40.50.2000">
    <property type="entry name" value="Glycogen Phosphorylase B"/>
    <property type="match status" value="1"/>
</dbReference>
<protein>
    <submittedName>
        <fullName evidence="4">Uncharacterized protein</fullName>
    </submittedName>
</protein>
<evidence type="ECO:0000256" key="2">
    <source>
        <dbReference type="ARBA" id="ARBA00022676"/>
    </source>
</evidence>
<organism evidence="4 5">
    <name type="scientific">Dendrobium chrysotoxum</name>
    <name type="common">Orchid</name>
    <dbReference type="NCBI Taxonomy" id="161865"/>
    <lineage>
        <taxon>Eukaryota</taxon>
        <taxon>Viridiplantae</taxon>
        <taxon>Streptophyta</taxon>
        <taxon>Embryophyta</taxon>
        <taxon>Tracheophyta</taxon>
        <taxon>Spermatophyta</taxon>
        <taxon>Magnoliopsida</taxon>
        <taxon>Liliopsida</taxon>
        <taxon>Asparagales</taxon>
        <taxon>Orchidaceae</taxon>
        <taxon>Epidendroideae</taxon>
        <taxon>Malaxideae</taxon>
        <taxon>Dendrobiinae</taxon>
        <taxon>Dendrobium</taxon>
    </lineage>
</organism>
<comment type="similarity">
    <text evidence="1">Belongs to the UDP-glycosyltransferase family.</text>
</comment>
<keyword evidence="2" id="KW-0808">Transferase</keyword>
<dbReference type="AlphaFoldDB" id="A0AAV7H7M5"/>
<dbReference type="PANTHER" id="PTHR48047:SF45">
    <property type="entry name" value="SCOPOLETIN GLUCOSYLTRANSFERASE-LIKE"/>
    <property type="match status" value="1"/>
</dbReference>
<dbReference type="GO" id="GO:0035251">
    <property type="term" value="F:UDP-glucosyltransferase activity"/>
    <property type="evidence" value="ECO:0007669"/>
    <property type="project" value="TreeGrafter"/>
</dbReference>
<dbReference type="SUPFAM" id="SSF53756">
    <property type="entry name" value="UDP-Glycosyltransferase/glycogen phosphorylase"/>
    <property type="match status" value="1"/>
</dbReference>